<dbReference type="InterPro" id="IPR041667">
    <property type="entry name" value="Cupin_8"/>
</dbReference>
<dbReference type="AlphaFoldDB" id="A0A9J7LUS7"/>
<dbReference type="SUPFAM" id="SSF51197">
    <property type="entry name" value="Clavaminate synthase-like"/>
    <property type="match status" value="1"/>
</dbReference>
<feature type="compositionally biased region" description="Acidic residues" evidence="1">
    <location>
        <begin position="575"/>
        <end position="592"/>
    </location>
</feature>
<feature type="compositionally biased region" description="Basic and acidic residues" evidence="1">
    <location>
        <begin position="780"/>
        <end position="836"/>
    </location>
</feature>
<feature type="compositionally biased region" description="Basic and acidic residues" evidence="1">
    <location>
        <begin position="676"/>
        <end position="717"/>
    </location>
</feature>
<feature type="region of interest" description="Disordered" evidence="1">
    <location>
        <begin position="25"/>
        <end position="105"/>
    </location>
</feature>
<feature type="compositionally biased region" description="Polar residues" evidence="1">
    <location>
        <begin position="51"/>
        <end position="63"/>
    </location>
</feature>
<keyword evidence="2" id="KW-0732">Signal</keyword>
<feature type="compositionally biased region" description="Basic and acidic residues" evidence="1">
    <location>
        <begin position="37"/>
        <end position="50"/>
    </location>
</feature>
<dbReference type="Gene3D" id="2.60.120.650">
    <property type="entry name" value="Cupin"/>
    <property type="match status" value="1"/>
</dbReference>
<organism evidence="4 5">
    <name type="scientific">Branchiostoma floridae</name>
    <name type="common">Florida lancelet</name>
    <name type="synonym">Amphioxus</name>
    <dbReference type="NCBI Taxonomy" id="7739"/>
    <lineage>
        <taxon>Eukaryota</taxon>
        <taxon>Metazoa</taxon>
        <taxon>Chordata</taxon>
        <taxon>Cephalochordata</taxon>
        <taxon>Leptocardii</taxon>
        <taxon>Amphioxiformes</taxon>
        <taxon>Branchiostomatidae</taxon>
        <taxon>Branchiostoma</taxon>
    </lineage>
</organism>
<feature type="domain" description="JmjC" evidence="3">
    <location>
        <begin position="202"/>
        <end position="363"/>
    </location>
</feature>
<dbReference type="Pfam" id="PF13621">
    <property type="entry name" value="Cupin_8"/>
    <property type="match status" value="1"/>
</dbReference>
<dbReference type="Proteomes" id="UP000001554">
    <property type="component" value="Chromosome 9"/>
</dbReference>
<dbReference type="OrthoDB" id="415358at2759"/>
<reference evidence="4" key="1">
    <citation type="journal article" date="2020" name="Nat. Ecol. Evol.">
        <title>Deeply conserved synteny resolves early events in vertebrate evolution.</title>
        <authorList>
            <person name="Simakov O."/>
            <person name="Marletaz F."/>
            <person name="Yue J.X."/>
            <person name="O'Connell B."/>
            <person name="Jenkins J."/>
            <person name="Brandt A."/>
            <person name="Calef R."/>
            <person name="Tung C.H."/>
            <person name="Huang T.K."/>
            <person name="Schmutz J."/>
            <person name="Satoh N."/>
            <person name="Yu J.K."/>
            <person name="Putnam N.H."/>
            <person name="Green R.E."/>
            <person name="Rokhsar D.S."/>
        </authorList>
    </citation>
    <scope>NUCLEOTIDE SEQUENCE [LARGE SCALE GENOMIC DNA]</scope>
    <source>
        <strain evidence="4">S238N-H82</strain>
    </source>
</reference>
<dbReference type="GO" id="GO:0016706">
    <property type="term" value="F:2-oxoglutarate-dependent dioxygenase activity"/>
    <property type="evidence" value="ECO:0000318"/>
    <property type="project" value="GO_Central"/>
</dbReference>
<accession>A0A9J7LUS7</accession>
<dbReference type="GeneID" id="118423565"/>
<evidence type="ECO:0000256" key="2">
    <source>
        <dbReference type="SAM" id="SignalP"/>
    </source>
</evidence>
<dbReference type="KEGG" id="bfo:118423565"/>
<dbReference type="FunFam" id="2.60.120.650:FF:000025">
    <property type="entry name" value="Lysine-specific demethylase 8"/>
    <property type="match status" value="1"/>
</dbReference>
<feature type="region of interest" description="Disordered" evidence="1">
    <location>
        <begin position="575"/>
        <end position="854"/>
    </location>
</feature>
<feature type="compositionally biased region" description="Basic and acidic residues" evidence="1">
    <location>
        <begin position="728"/>
        <end position="743"/>
    </location>
</feature>
<feature type="compositionally biased region" description="Basic and acidic residues" evidence="1">
    <location>
        <begin position="68"/>
        <end position="77"/>
    </location>
</feature>
<dbReference type="SMART" id="SM00558">
    <property type="entry name" value="JmjC"/>
    <property type="match status" value="1"/>
</dbReference>
<protein>
    <submittedName>
        <fullName evidence="5">Uncharacterized protein LOC118423565 isoform X1</fullName>
    </submittedName>
</protein>
<evidence type="ECO:0000259" key="3">
    <source>
        <dbReference type="PROSITE" id="PS51184"/>
    </source>
</evidence>
<evidence type="ECO:0000256" key="1">
    <source>
        <dbReference type="SAM" id="MobiDB-lite"/>
    </source>
</evidence>
<feature type="compositionally biased region" description="Basic and acidic residues" evidence="1">
    <location>
        <begin position="598"/>
        <end position="665"/>
    </location>
</feature>
<dbReference type="PANTHER" id="PTHR12461:SF18">
    <property type="entry name" value="JMJC DOMAIN-CONTAINING PROTEIN"/>
    <property type="match status" value="1"/>
</dbReference>
<dbReference type="PROSITE" id="PS51184">
    <property type="entry name" value="JMJC"/>
    <property type="match status" value="1"/>
</dbReference>
<name>A0A9J7LUS7_BRAFL</name>
<feature type="compositionally biased region" description="Acidic residues" evidence="1">
    <location>
        <begin position="78"/>
        <end position="90"/>
    </location>
</feature>
<dbReference type="RefSeq" id="XP_035687655.1">
    <property type="nucleotide sequence ID" value="XM_035831762.1"/>
</dbReference>
<feature type="region of interest" description="Disordered" evidence="1">
    <location>
        <begin position="520"/>
        <end position="562"/>
    </location>
</feature>
<dbReference type="PANTHER" id="PTHR12461">
    <property type="entry name" value="HYPOXIA-INDUCIBLE FACTOR 1 ALPHA INHIBITOR-RELATED"/>
    <property type="match status" value="1"/>
</dbReference>
<evidence type="ECO:0000313" key="5">
    <source>
        <dbReference type="RefSeq" id="XP_035687655.1"/>
    </source>
</evidence>
<reference evidence="5" key="2">
    <citation type="submission" date="2025-08" db="UniProtKB">
        <authorList>
            <consortium name="RefSeq"/>
        </authorList>
    </citation>
    <scope>IDENTIFICATION</scope>
    <source>
        <strain evidence="5">S238N-H82</strain>
        <tissue evidence="5">Testes</tissue>
    </source>
</reference>
<gene>
    <name evidence="5" type="primary">LOC118423565</name>
</gene>
<sequence length="854" mass="96029">MARGTWVLIALLLVVNLVLGLEEGARKKGQKGGGPEVKPEPTKQSERESQTKTQASKKANSASGKEAATSKKTKDMEGGQDEVFEEDTEEWPPNGVTLEDDPSLWPGHLEPVGSKAPVKRVDARKGFPSPKVFLEEYAISSVPLLFKGAITDSVAYRKWNSDDYLRTFPEAATKFHLVVTKKKEDRTQPLSEMTLQQFLGRYATDDIYMVETLPEFLKKDVPMPKPLLCEPFIEMLQDAVLWFSSGGTRSVLHHDNLDNINCLLDGRKELVFINYQKYKNKVPIDHPDDRYSSMDVDAVDFTKYPGMREVEYYRVNMTAGDCLYVPYMWFHQVNSYGRNIAVNIFWDHDAKKYVKMLSKTCGDAPDDTTLADFDFKVQETEPENSQDLLTYFVSYLSKEKDANLTFKMFEGKIKKDDLASKLTNWTDECTQAAQEMFDGLDDSGNFVFDYDDMDGLTREKKEDLNALLRDRIHDLSDIADDQEAELKQDLVKDVGKRQMDKYPEQIKKMIDDQLAAMLGQKKKPSPGLDDKTSEESYSSKEEIKDKFREKQREREEEKKREELLEDEFTDFAVVEEEEEVEEVLAEDDDDEVAIVTKVSRETKDDESKSKVSKETKDDASKSKVSKETKDDASKSKVSKETKDDASKSKVSKETKGDASKSKVSVETKGATSKSKVSKETKDDASKSKVSKETKDDASKSKVSKETKDDASKSKVSVETKGATSKSKVSKETKDDASKSKVSVETKGATSKSKVSKETKDDASKSKVSKETKGATSKSKVSKETKDDASKSKVSKETKDDASKSKVSMETKDDASKPKVSKESKDDASKSNMDKKSQTANKQKPPRKSDDHQEL</sequence>
<feature type="signal peptide" evidence="2">
    <location>
        <begin position="1"/>
        <end position="20"/>
    </location>
</feature>
<evidence type="ECO:0000313" key="4">
    <source>
        <dbReference type="Proteomes" id="UP000001554"/>
    </source>
</evidence>
<dbReference type="InterPro" id="IPR003347">
    <property type="entry name" value="JmjC_dom"/>
</dbReference>
<proteinExistence type="predicted"/>
<keyword evidence="4" id="KW-1185">Reference proteome</keyword>
<feature type="compositionally biased region" description="Basic and acidic residues" evidence="1">
    <location>
        <begin position="754"/>
        <end position="772"/>
    </location>
</feature>
<feature type="compositionally biased region" description="Basic and acidic residues" evidence="1">
    <location>
        <begin position="528"/>
        <end position="562"/>
    </location>
</feature>
<feature type="chain" id="PRO_5039903276" evidence="2">
    <location>
        <begin position="21"/>
        <end position="854"/>
    </location>
</feature>